<comment type="similarity">
    <text evidence="1">Belongs to the LysR transcriptional regulatory family.</text>
</comment>
<dbReference type="EMBL" id="JAFMPY010000012">
    <property type="protein sequence ID" value="MBO0904513.1"/>
    <property type="molecule type" value="Genomic_DNA"/>
</dbReference>
<keyword evidence="4" id="KW-0804">Transcription</keyword>
<feature type="domain" description="HTH lysR-type" evidence="5">
    <location>
        <begin position="8"/>
        <end position="65"/>
    </location>
</feature>
<sequence length="339" mass="38325">MEHTWRGVDWDSVRIFLVVERNRSFRSAAEELGVGVNTVRNAVARLEDQLGYRLFYREVAGVTLTPEGRRVITSARDVEQSMSDMWRVAQTSAATRAGPVFLAITEGLGSFWLTPRLAEFMETEDGRDIQINLQCAMRSVDVLRLEADISVQLTEPTAPELVKKQLGRLHTMPFASRAYLEKYGTPRSIADLVHHRIVVQQTEQLQHIDFSAVFGLELGERMVKLNTNFASAHYWAIAKGAGIGLLPNYAIAIGADVVPVDIDLVFSLDIWMAVHPEVRKTIRHRAFIDWLAESFSSHRFPWFGDSFMPPHEIAARFSEEDLATYFCGLTPHYNSSTKI</sequence>
<dbReference type="InterPro" id="IPR000847">
    <property type="entry name" value="LysR_HTH_N"/>
</dbReference>
<dbReference type="PANTHER" id="PTHR30537">
    <property type="entry name" value="HTH-TYPE TRANSCRIPTIONAL REGULATOR"/>
    <property type="match status" value="1"/>
</dbReference>
<dbReference type="RefSeq" id="WP_207351153.1">
    <property type="nucleotide sequence ID" value="NZ_JAFMPY010000012.1"/>
</dbReference>
<comment type="caution">
    <text evidence="6">The sequence shown here is derived from an EMBL/GenBank/DDBJ whole genome shotgun (WGS) entry which is preliminary data.</text>
</comment>
<protein>
    <submittedName>
        <fullName evidence="6">LysR family transcriptional regulator</fullName>
    </submittedName>
</protein>
<dbReference type="InterPro" id="IPR005119">
    <property type="entry name" value="LysR_subst-bd"/>
</dbReference>
<dbReference type="Gene3D" id="3.40.190.290">
    <property type="match status" value="1"/>
</dbReference>
<dbReference type="SUPFAM" id="SSF53850">
    <property type="entry name" value="Periplasmic binding protein-like II"/>
    <property type="match status" value="1"/>
</dbReference>
<keyword evidence="7" id="KW-1185">Reference proteome</keyword>
<reference evidence="6 7" key="1">
    <citation type="submission" date="2021-03" db="EMBL/GenBank/DDBJ databases">
        <title>Whole genome sequence of Jiella sp. MQZ13P-4.</title>
        <authorList>
            <person name="Tuo L."/>
        </authorList>
    </citation>
    <scope>NUCLEOTIDE SEQUENCE [LARGE SCALE GENOMIC DNA]</scope>
    <source>
        <strain evidence="6 7">MQZ13P-4</strain>
    </source>
</reference>
<name>A0ABS3J4A6_9HYPH</name>
<evidence type="ECO:0000256" key="4">
    <source>
        <dbReference type="ARBA" id="ARBA00023163"/>
    </source>
</evidence>
<proteinExistence type="inferred from homology"/>
<evidence type="ECO:0000313" key="6">
    <source>
        <dbReference type="EMBL" id="MBO0904513.1"/>
    </source>
</evidence>
<keyword evidence="2" id="KW-0805">Transcription regulation</keyword>
<organism evidence="6 7">
    <name type="scientific">Jiella sonneratiae</name>
    <dbReference type="NCBI Taxonomy" id="2816856"/>
    <lineage>
        <taxon>Bacteria</taxon>
        <taxon>Pseudomonadati</taxon>
        <taxon>Pseudomonadota</taxon>
        <taxon>Alphaproteobacteria</taxon>
        <taxon>Hyphomicrobiales</taxon>
        <taxon>Aurantimonadaceae</taxon>
        <taxon>Jiella</taxon>
    </lineage>
</organism>
<dbReference type="InterPro" id="IPR058163">
    <property type="entry name" value="LysR-type_TF_proteobact-type"/>
</dbReference>
<evidence type="ECO:0000313" key="7">
    <source>
        <dbReference type="Proteomes" id="UP000664288"/>
    </source>
</evidence>
<dbReference type="PROSITE" id="PS50931">
    <property type="entry name" value="HTH_LYSR"/>
    <property type="match status" value="1"/>
</dbReference>
<dbReference type="InterPro" id="IPR036390">
    <property type="entry name" value="WH_DNA-bd_sf"/>
</dbReference>
<dbReference type="Pfam" id="PF00126">
    <property type="entry name" value="HTH_1"/>
    <property type="match status" value="1"/>
</dbReference>
<dbReference type="Gene3D" id="1.10.10.10">
    <property type="entry name" value="Winged helix-like DNA-binding domain superfamily/Winged helix DNA-binding domain"/>
    <property type="match status" value="1"/>
</dbReference>
<keyword evidence="3" id="KW-0238">DNA-binding</keyword>
<dbReference type="InterPro" id="IPR036388">
    <property type="entry name" value="WH-like_DNA-bd_sf"/>
</dbReference>
<evidence type="ECO:0000256" key="3">
    <source>
        <dbReference type="ARBA" id="ARBA00023125"/>
    </source>
</evidence>
<dbReference type="Pfam" id="PF03466">
    <property type="entry name" value="LysR_substrate"/>
    <property type="match status" value="1"/>
</dbReference>
<evidence type="ECO:0000259" key="5">
    <source>
        <dbReference type="PROSITE" id="PS50931"/>
    </source>
</evidence>
<dbReference type="SUPFAM" id="SSF46785">
    <property type="entry name" value="Winged helix' DNA-binding domain"/>
    <property type="match status" value="1"/>
</dbReference>
<gene>
    <name evidence="6" type="ORF">J1C47_12760</name>
</gene>
<dbReference type="Proteomes" id="UP000664288">
    <property type="component" value="Unassembled WGS sequence"/>
</dbReference>
<evidence type="ECO:0000256" key="1">
    <source>
        <dbReference type="ARBA" id="ARBA00009437"/>
    </source>
</evidence>
<accession>A0ABS3J4A6</accession>
<dbReference type="PANTHER" id="PTHR30537:SF3">
    <property type="entry name" value="TRANSCRIPTIONAL REGULATORY PROTEIN"/>
    <property type="match status" value="1"/>
</dbReference>
<evidence type="ECO:0000256" key="2">
    <source>
        <dbReference type="ARBA" id="ARBA00023015"/>
    </source>
</evidence>